<evidence type="ECO:0000313" key="10">
    <source>
        <dbReference type="EMBL" id="KAK1267312.1"/>
    </source>
</evidence>
<name>A0AAV9AT13_ACOGR</name>
<dbReference type="GO" id="GO:0003677">
    <property type="term" value="F:DNA binding"/>
    <property type="evidence" value="ECO:0007669"/>
    <property type="project" value="UniProtKB-UniRule"/>
</dbReference>
<dbReference type="GO" id="GO:0005634">
    <property type="term" value="C:nucleus"/>
    <property type="evidence" value="ECO:0007669"/>
    <property type="project" value="UniProtKB-SubCell"/>
</dbReference>
<keyword evidence="6" id="KW-0804">Transcription</keyword>
<dbReference type="InterPro" id="IPR001356">
    <property type="entry name" value="HD"/>
</dbReference>
<dbReference type="GO" id="GO:0006355">
    <property type="term" value="P:regulation of DNA-templated transcription"/>
    <property type="evidence" value="ECO:0007669"/>
    <property type="project" value="InterPro"/>
</dbReference>
<evidence type="ECO:0000256" key="6">
    <source>
        <dbReference type="ARBA" id="ARBA00023163"/>
    </source>
</evidence>
<evidence type="ECO:0000256" key="2">
    <source>
        <dbReference type="ARBA" id="ARBA00006454"/>
    </source>
</evidence>
<protein>
    <submittedName>
        <fullName evidence="10">Homeobox protein ATH1</fullName>
    </submittedName>
</protein>
<feature type="DNA-binding region" description="Homeobox" evidence="8">
    <location>
        <begin position="430"/>
        <end position="492"/>
    </location>
</feature>
<dbReference type="SMART" id="SM00389">
    <property type="entry name" value="HOX"/>
    <property type="match status" value="1"/>
</dbReference>
<dbReference type="InterPro" id="IPR050224">
    <property type="entry name" value="TALE_homeobox"/>
</dbReference>
<evidence type="ECO:0000256" key="5">
    <source>
        <dbReference type="ARBA" id="ARBA00023155"/>
    </source>
</evidence>
<comment type="subcellular location">
    <subcellularLocation>
        <location evidence="1 8">Nucleus</location>
    </subcellularLocation>
</comment>
<dbReference type="SMART" id="SM00574">
    <property type="entry name" value="POX"/>
    <property type="match status" value="1"/>
</dbReference>
<reference evidence="10" key="1">
    <citation type="journal article" date="2023" name="Nat. Commun.">
        <title>Diploid and tetraploid genomes of Acorus and the evolution of monocots.</title>
        <authorList>
            <person name="Ma L."/>
            <person name="Liu K.W."/>
            <person name="Li Z."/>
            <person name="Hsiao Y.Y."/>
            <person name="Qi Y."/>
            <person name="Fu T."/>
            <person name="Tang G.D."/>
            <person name="Zhang D."/>
            <person name="Sun W.H."/>
            <person name="Liu D.K."/>
            <person name="Li Y."/>
            <person name="Chen G.Z."/>
            <person name="Liu X.D."/>
            <person name="Liao X.Y."/>
            <person name="Jiang Y.T."/>
            <person name="Yu X."/>
            <person name="Hao Y."/>
            <person name="Huang J."/>
            <person name="Zhao X.W."/>
            <person name="Ke S."/>
            <person name="Chen Y.Y."/>
            <person name="Wu W.L."/>
            <person name="Hsu J.L."/>
            <person name="Lin Y.F."/>
            <person name="Huang M.D."/>
            <person name="Li C.Y."/>
            <person name="Huang L."/>
            <person name="Wang Z.W."/>
            <person name="Zhao X."/>
            <person name="Zhong W.Y."/>
            <person name="Peng D.H."/>
            <person name="Ahmad S."/>
            <person name="Lan S."/>
            <person name="Zhang J.S."/>
            <person name="Tsai W.C."/>
            <person name="Van de Peer Y."/>
            <person name="Liu Z.J."/>
        </authorList>
    </citation>
    <scope>NUCLEOTIDE SEQUENCE</scope>
    <source>
        <strain evidence="10">SCP</strain>
    </source>
</reference>
<reference evidence="10" key="2">
    <citation type="submission" date="2023-06" db="EMBL/GenBank/DDBJ databases">
        <authorList>
            <person name="Ma L."/>
            <person name="Liu K.-W."/>
            <person name="Li Z."/>
            <person name="Hsiao Y.-Y."/>
            <person name="Qi Y."/>
            <person name="Fu T."/>
            <person name="Tang G."/>
            <person name="Zhang D."/>
            <person name="Sun W.-H."/>
            <person name="Liu D.-K."/>
            <person name="Li Y."/>
            <person name="Chen G.-Z."/>
            <person name="Liu X.-D."/>
            <person name="Liao X.-Y."/>
            <person name="Jiang Y.-T."/>
            <person name="Yu X."/>
            <person name="Hao Y."/>
            <person name="Huang J."/>
            <person name="Zhao X.-W."/>
            <person name="Ke S."/>
            <person name="Chen Y.-Y."/>
            <person name="Wu W.-L."/>
            <person name="Hsu J.-L."/>
            <person name="Lin Y.-F."/>
            <person name="Huang M.-D."/>
            <person name="Li C.-Y."/>
            <person name="Huang L."/>
            <person name="Wang Z.-W."/>
            <person name="Zhao X."/>
            <person name="Zhong W.-Y."/>
            <person name="Peng D.-H."/>
            <person name="Ahmad S."/>
            <person name="Lan S."/>
            <person name="Zhang J.-S."/>
            <person name="Tsai W.-C."/>
            <person name="Van De Peer Y."/>
            <person name="Liu Z.-J."/>
        </authorList>
    </citation>
    <scope>NUCLEOTIDE SEQUENCE</scope>
    <source>
        <strain evidence="10">SCP</strain>
        <tissue evidence="10">Leaves</tissue>
    </source>
</reference>
<keyword evidence="7 8" id="KW-0539">Nucleus</keyword>
<feature type="domain" description="Homeobox" evidence="9">
    <location>
        <begin position="428"/>
        <end position="491"/>
    </location>
</feature>
<keyword evidence="4 8" id="KW-0238">DNA-binding</keyword>
<gene>
    <name evidence="10" type="ORF">QJS04_geneDACA002558</name>
</gene>
<comment type="similarity">
    <text evidence="2">Belongs to the TALE/BELL homeobox family.</text>
</comment>
<dbReference type="PANTHER" id="PTHR11850">
    <property type="entry name" value="HOMEOBOX PROTEIN TRANSCRIPTION FACTORS"/>
    <property type="match status" value="1"/>
</dbReference>
<keyword evidence="5 8" id="KW-0371">Homeobox</keyword>
<evidence type="ECO:0000256" key="3">
    <source>
        <dbReference type="ARBA" id="ARBA00023015"/>
    </source>
</evidence>
<sequence>MEDNIFNSPMPITDQNPIDSPSSHIFSGSLFYPVASDCNVPRDAMDGYPLVSSLQSASMDGLHITDNFMGSPLSANALANLLSSSTSIQENHVGVSTLANPSLQLEGLRTYVSDDRSDSSLTTSVNCGYSAQNDTGLDYDEILGYQAFSGRTISRVHPSYHVVGGDSYVCGAPNNELSLRLGTCQASIMDIPALPDQCSGITSSSITQDTSRDHSYIIQHSLNDLRFPMCSESGQTHSNNELSLDCGSSHPVQFLRVLIGSKYLHVTQEILSEFASSALEDQNDVDDSIGGPSVTHNDEFPSSAGEIRTQASAELPLQRQGNNNKKVELLTLMQMVDYRYNQCCDQIQNVISAFQDATESSSPPSHARFALHTVSVLYKNLKQRIMSQILLMGQQPDNRECREEKERSFESAFLQKQWALQQLRKSDQQSWRPQRGLPEKSVSVLRTWMFQNFLHPYPKDSEKHLLAIKSGLTRNQVSNWFINARVRLWKPLIEEMYTEISRRSRAEEGAGGDRRGRTFVVGQRVQMD</sequence>
<dbReference type="InterPro" id="IPR009057">
    <property type="entry name" value="Homeodomain-like_sf"/>
</dbReference>
<dbReference type="Pfam" id="PF05920">
    <property type="entry name" value="Homeobox_KN"/>
    <property type="match status" value="1"/>
</dbReference>
<dbReference type="Proteomes" id="UP001179952">
    <property type="component" value="Unassembled WGS sequence"/>
</dbReference>
<evidence type="ECO:0000256" key="4">
    <source>
        <dbReference type="ARBA" id="ARBA00023125"/>
    </source>
</evidence>
<comment type="caution">
    <text evidence="10">The sequence shown here is derived from an EMBL/GenBank/DDBJ whole genome shotgun (WGS) entry which is preliminary data.</text>
</comment>
<dbReference type="AlphaFoldDB" id="A0AAV9AT13"/>
<dbReference type="SUPFAM" id="SSF46689">
    <property type="entry name" value="Homeodomain-like"/>
    <property type="match status" value="1"/>
</dbReference>
<accession>A0AAV9AT13</accession>
<dbReference type="PROSITE" id="PS50071">
    <property type="entry name" value="HOMEOBOX_2"/>
    <property type="match status" value="1"/>
</dbReference>
<evidence type="ECO:0000259" key="9">
    <source>
        <dbReference type="PROSITE" id="PS50071"/>
    </source>
</evidence>
<evidence type="ECO:0000256" key="7">
    <source>
        <dbReference type="ARBA" id="ARBA00023242"/>
    </source>
</evidence>
<dbReference type="Pfam" id="PF07526">
    <property type="entry name" value="POX"/>
    <property type="match status" value="1"/>
</dbReference>
<evidence type="ECO:0000313" key="11">
    <source>
        <dbReference type="Proteomes" id="UP001179952"/>
    </source>
</evidence>
<proteinExistence type="inferred from homology"/>
<dbReference type="InterPro" id="IPR006563">
    <property type="entry name" value="POX_dom"/>
</dbReference>
<evidence type="ECO:0000256" key="1">
    <source>
        <dbReference type="ARBA" id="ARBA00004123"/>
    </source>
</evidence>
<dbReference type="CDD" id="cd00086">
    <property type="entry name" value="homeodomain"/>
    <property type="match status" value="1"/>
</dbReference>
<keyword evidence="11" id="KW-1185">Reference proteome</keyword>
<keyword evidence="3" id="KW-0805">Transcription regulation</keyword>
<organism evidence="10 11">
    <name type="scientific">Acorus gramineus</name>
    <name type="common">Dwarf sweet flag</name>
    <dbReference type="NCBI Taxonomy" id="55184"/>
    <lineage>
        <taxon>Eukaryota</taxon>
        <taxon>Viridiplantae</taxon>
        <taxon>Streptophyta</taxon>
        <taxon>Embryophyta</taxon>
        <taxon>Tracheophyta</taxon>
        <taxon>Spermatophyta</taxon>
        <taxon>Magnoliopsida</taxon>
        <taxon>Liliopsida</taxon>
        <taxon>Acoraceae</taxon>
        <taxon>Acorus</taxon>
    </lineage>
</organism>
<dbReference type="InterPro" id="IPR008422">
    <property type="entry name" value="KN_HD"/>
</dbReference>
<dbReference type="Gene3D" id="1.10.10.60">
    <property type="entry name" value="Homeodomain-like"/>
    <property type="match status" value="1"/>
</dbReference>
<dbReference type="EMBL" id="JAUJYN010000007">
    <property type="protein sequence ID" value="KAK1267312.1"/>
    <property type="molecule type" value="Genomic_DNA"/>
</dbReference>
<evidence type="ECO:0000256" key="8">
    <source>
        <dbReference type="PROSITE-ProRule" id="PRU00108"/>
    </source>
</evidence>